<evidence type="ECO:0000313" key="2">
    <source>
        <dbReference type="EMBL" id="SPR07911.1"/>
    </source>
</evidence>
<gene>
    <name evidence="2" type="ORF">UT176_01240</name>
</gene>
<proteinExistence type="predicted"/>
<dbReference type="EMBL" id="LS398547">
    <property type="protein sequence ID" value="SPR07911.1"/>
    <property type="molecule type" value="Genomic_DNA"/>
</dbReference>
<keyword evidence="1" id="KW-0472">Membrane</keyword>
<feature type="transmembrane region" description="Helical" evidence="1">
    <location>
        <begin position="190"/>
        <end position="211"/>
    </location>
</feature>
<dbReference type="Proteomes" id="UP000244960">
    <property type="component" value="Chromosome I"/>
</dbReference>
<reference evidence="3" key="1">
    <citation type="submission" date="2018-03" db="EMBL/GenBank/DDBJ databases">
        <authorList>
            <person name="Batty M. E."/>
            <person name="Batty M E."/>
        </authorList>
    </citation>
    <scope>NUCLEOTIDE SEQUENCE [LARGE SCALE GENOMIC DNA]</scope>
</reference>
<keyword evidence="1" id="KW-0812">Transmembrane</keyword>
<dbReference type="RefSeq" id="WP_045918904.1">
    <property type="nucleotide sequence ID" value="NZ_LS398547.1"/>
</dbReference>
<evidence type="ECO:0000313" key="3">
    <source>
        <dbReference type="Proteomes" id="UP000244960"/>
    </source>
</evidence>
<organism evidence="2 3">
    <name type="scientific">Orientia tsutsugamushi</name>
    <name type="common">Rickettsia tsutsugamushi</name>
    <dbReference type="NCBI Taxonomy" id="784"/>
    <lineage>
        <taxon>Bacteria</taxon>
        <taxon>Pseudomonadati</taxon>
        <taxon>Pseudomonadota</taxon>
        <taxon>Alphaproteobacteria</taxon>
        <taxon>Rickettsiales</taxon>
        <taxon>Rickettsiaceae</taxon>
        <taxon>Rickettsieae</taxon>
        <taxon>Orientia</taxon>
    </lineage>
</organism>
<protein>
    <submittedName>
        <fullName evidence="2">Uncharacterized protein</fullName>
    </submittedName>
</protein>
<keyword evidence="1" id="KW-1133">Transmembrane helix</keyword>
<dbReference type="AlphaFoldDB" id="A0A2U3R3X1"/>
<sequence>MFNNNSNFTNFVSNIIENGAISIANKTITYAEWCINKYDMYLDCMVTTLIRKPLINIASSKMSFICQNRDIGKLLSDVEPQNIIRSVIQVTEYETMPECTNQDILMVNNFITSKVRTYLTPVGNVSYLTNICKIPKCDLTRAKKFLLSMGYEYTTNISSIKFSDITGSPSVEVVDDTDSSAEEDSSIFPAWIPTTALGLGVLGVSAAVIIYRCVCKKNSPDASISAKNSDAVEKQQSIDNDNNHMYEHIPFNHTGECKSITPDTQTSETSKMLVGDQNLAIE</sequence>
<name>A0A2U3R3X1_ORITS</name>
<accession>A0A2U3R3X1</accession>
<evidence type="ECO:0000256" key="1">
    <source>
        <dbReference type="SAM" id="Phobius"/>
    </source>
</evidence>